<evidence type="ECO:0000313" key="2">
    <source>
        <dbReference type="EMBL" id="MFC6997211.1"/>
    </source>
</evidence>
<comment type="caution">
    <text evidence="2">The sequence shown here is derived from an EMBL/GenBank/DDBJ whole genome shotgun (WGS) entry which is preliminary data.</text>
</comment>
<dbReference type="InterPro" id="IPR027417">
    <property type="entry name" value="P-loop_NTPase"/>
</dbReference>
<dbReference type="Gene3D" id="3.40.50.300">
    <property type="entry name" value="P-loop containing nucleotide triphosphate hydrolases"/>
    <property type="match status" value="1"/>
</dbReference>
<keyword evidence="3" id="KW-1185">Reference proteome</keyword>
<dbReference type="InterPro" id="IPR003495">
    <property type="entry name" value="CobW/HypB/UreG_nucleotide-bd"/>
</dbReference>
<sequence>MKLFLIGGFLGSGKTTAIQQACMQMIRKGQKVGVITNDQGEQLVDSAFLRGSNVPTLEVTNGCFCCNYEQFENHVQTVKALHQADYIFAESVGSCTDLIATIVKPLAHFYPEIETLVTVFADARVLPTLTQLSRLFADSVSYIYKKQLEEADVLVLSKVDLISEKQLLELKQLVASRYPDKIVLYQNSLDSDSVQSWVNILMDIEPEKNRTTLELDYDTYGAGEALLAWLDQELEIIDSNNDATSVAYTLINGIYKEIKEQALPVGHLKFLLDDGVQPEKISFTAVTEPDFARAGHHTKTKKIYVLINARLQTGPDQLEALVNDAIRKLQVETGIQVLVKKKSSFQPGYPVPTHRYESTMVG</sequence>
<reference evidence="3" key="1">
    <citation type="journal article" date="2019" name="Int. J. Syst. Evol. Microbiol.">
        <title>The Global Catalogue of Microorganisms (GCM) 10K type strain sequencing project: providing services to taxonomists for standard genome sequencing and annotation.</title>
        <authorList>
            <consortium name="The Broad Institute Genomics Platform"/>
            <consortium name="The Broad Institute Genome Sequencing Center for Infectious Disease"/>
            <person name="Wu L."/>
            <person name="Ma J."/>
        </authorList>
    </citation>
    <scope>NUCLEOTIDE SEQUENCE [LARGE SCALE GENOMIC DNA]</scope>
    <source>
        <strain evidence="3">CGMCC 4.7393</strain>
    </source>
</reference>
<dbReference type="SUPFAM" id="SSF52540">
    <property type="entry name" value="P-loop containing nucleoside triphosphate hydrolases"/>
    <property type="match status" value="1"/>
</dbReference>
<dbReference type="EMBL" id="JBHSYQ010000003">
    <property type="protein sequence ID" value="MFC6997211.1"/>
    <property type="molecule type" value="Genomic_DNA"/>
</dbReference>
<name>A0ABW2DLN0_9BACT</name>
<dbReference type="PANTHER" id="PTHR13748">
    <property type="entry name" value="COBW-RELATED"/>
    <property type="match status" value="1"/>
</dbReference>
<evidence type="ECO:0000259" key="1">
    <source>
        <dbReference type="Pfam" id="PF02492"/>
    </source>
</evidence>
<dbReference type="PANTHER" id="PTHR13748:SF62">
    <property type="entry name" value="COBW DOMAIN-CONTAINING PROTEIN"/>
    <property type="match status" value="1"/>
</dbReference>
<accession>A0ABW2DLN0</accession>
<organism evidence="2 3">
    <name type="scientific">Rufibacter roseus</name>
    <dbReference type="NCBI Taxonomy" id="1567108"/>
    <lineage>
        <taxon>Bacteria</taxon>
        <taxon>Pseudomonadati</taxon>
        <taxon>Bacteroidota</taxon>
        <taxon>Cytophagia</taxon>
        <taxon>Cytophagales</taxon>
        <taxon>Hymenobacteraceae</taxon>
        <taxon>Rufibacter</taxon>
    </lineage>
</organism>
<protein>
    <submittedName>
        <fullName evidence="2">GTP-binding protein</fullName>
    </submittedName>
</protein>
<evidence type="ECO:0000313" key="3">
    <source>
        <dbReference type="Proteomes" id="UP001596405"/>
    </source>
</evidence>
<feature type="domain" description="CobW/HypB/UreG nucleotide-binding" evidence="1">
    <location>
        <begin position="4"/>
        <end position="172"/>
    </location>
</feature>
<dbReference type="InterPro" id="IPR051316">
    <property type="entry name" value="Zinc-reg_GTPase_activator"/>
</dbReference>
<proteinExistence type="predicted"/>
<dbReference type="Proteomes" id="UP001596405">
    <property type="component" value="Unassembled WGS sequence"/>
</dbReference>
<dbReference type="Pfam" id="PF02492">
    <property type="entry name" value="cobW"/>
    <property type="match status" value="1"/>
</dbReference>
<gene>
    <name evidence="2" type="ORF">ACFQHR_06215</name>
</gene>
<dbReference type="RefSeq" id="WP_066615364.1">
    <property type="nucleotide sequence ID" value="NZ_JBHSYQ010000003.1"/>
</dbReference>